<dbReference type="InterPro" id="IPR021375">
    <property type="entry name" value="DUF2997"/>
</dbReference>
<protein>
    <recommendedName>
        <fullName evidence="3">DUF2997 domain-containing protein</fullName>
    </recommendedName>
</protein>
<dbReference type="RefSeq" id="WP_203677504.1">
    <property type="nucleotide sequence ID" value="NZ_BOMW01000014.1"/>
</dbReference>
<organism evidence="1 2">
    <name type="scientific">Actinoplanes siamensis</name>
    <dbReference type="NCBI Taxonomy" id="1223317"/>
    <lineage>
        <taxon>Bacteria</taxon>
        <taxon>Bacillati</taxon>
        <taxon>Actinomycetota</taxon>
        <taxon>Actinomycetes</taxon>
        <taxon>Micromonosporales</taxon>
        <taxon>Micromonosporaceae</taxon>
        <taxon>Actinoplanes</taxon>
    </lineage>
</organism>
<dbReference type="AlphaFoldDB" id="A0A919THZ0"/>
<dbReference type="EMBL" id="BOMW01000014">
    <property type="protein sequence ID" value="GIF03787.1"/>
    <property type="molecule type" value="Genomic_DNA"/>
</dbReference>
<proteinExistence type="predicted"/>
<gene>
    <name evidence="1" type="ORF">Asi03nite_13250</name>
</gene>
<sequence length="75" mass="8005">MTGGPGRPRIVVTVSGDGQVSAETLDILGDECLDYIAVLEDLVGGAVRDSSYTADFTREAQHVQEQQVNRDVDPA</sequence>
<evidence type="ECO:0008006" key="3">
    <source>
        <dbReference type="Google" id="ProtNLM"/>
    </source>
</evidence>
<evidence type="ECO:0000313" key="1">
    <source>
        <dbReference type="EMBL" id="GIF03787.1"/>
    </source>
</evidence>
<name>A0A919THZ0_9ACTN</name>
<keyword evidence="2" id="KW-1185">Reference proteome</keyword>
<evidence type="ECO:0000313" key="2">
    <source>
        <dbReference type="Proteomes" id="UP000629619"/>
    </source>
</evidence>
<comment type="caution">
    <text evidence="1">The sequence shown here is derived from an EMBL/GenBank/DDBJ whole genome shotgun (WGS) entry which is preliminary data.</text>
</comment>
<reference evidence="1" key="1">
    <citation type="submission" date="2021-01" db="EMBL/GenBank/DDBJ databases">
        <title>Whole genome shotgun sequence of Actinoplanes siamensis NBRC 109076.</title>
        <authorList>
            <person name="Komaki H."/>
            <person name="Tamura T."/>
        </authorList>
    </citation>
    <scope>NUCLEOTIDE SEQUENCE</scope>
    <source>
        <strain evidence="1">NBRC 109076</strain>
    </source>
</reference>
<dbReference type="Pfam" id="PF11211">
    <property type="entry name" value="DUF2997"/>
    <property type="match status" value="1"/>
</dbReference>
<accession>A0A919THZ0</accession>
<dbReference type="Proteomes" id="UP000629619">
    <property type="component" value="Unassembled WGS sequence"/>
</dbReference>